<evidence type="ECO:0000313" key="2">
    <source>
        <dbReference type="Proteomes" id="UP000066284"/>
    </source>
</evidence>
<organism evidence="1 2">
    <name type="scientific">Candidatus Nitrospira inopinata</name>
    <dbReference type="NCBI Taxonomy" id="1715989"/>
    <lineage>
        <taxon>Bacteria</taxon>
        <taxon>Pseudomonadati</taxon>
        <taxon>Nitrospirota</taxon>
        <taxon>Nitrospiria</taxon>
        <taxon>Nitrospirales</taxon>
        <taxon>Nitrospiraceae</taxon>
        <taxon>Nitrospira</taxon>
    </lineage>
</organism>
<dbReference type="EMBL" id="LN885086">
    <property type="protein sequence ID" value="CUQ65396.1"/>
    <property type="molecule type" value="Genomic_DNA"/>
</dbReference>
<evidence type="ECO:0000313" key="1">
    <source>
        <dbReference type="EMBL" id="CUQ65396.1"/>
    </source>
</evidence>
<accession>A0A0S4KSR9</accession>
<dbReference type="AlphaFoldDB" id="A0A0S4KSR9"/>
<gene>
    <name evidence="1" type="ORF">NITINOP_0420</name>
</gene>
<protein>
    <submittedName>
        <fullName evidence="1">Uncharacterized protein</fullName>
    </submittedName>
</protein>
<keyword evidence="2" id="KW-1185">Reference proteome</keyword>
<dbReference type="Proteomes" id="UP000066284">
    <property type="component" value="Chromosome 1"/>
</dbReference>
<reference evidence="2" key="1">
    <citation type="submission" date="2015-09" db="EMBL/GenBank/DDBJ databases">
        <authorList>
            <person name="Daims H."/>
        </authorList>
    </citation>
    <scope>NUCLEOTIDE SEQUENCE [LARGE SCALE GENOMIC DNA]</scope>
</reference>
<name>A0A0S4KSR9_9BACT</name>
<proteinExistence type="predicted"/>
<sequence>MIQVSCFAARSWPMSRLSSMRVQTLLGFLGFKGGDMAILTSPVIMIRSLPRTLVWKISPSRRDRAPSSSYASWSG</sequence>
<dbReference type="KEGG" id="nio:NITINOP_0420"/>
<dbReference type="STRING" id="1715989.NITINOP_0420"/>